<dbReference type="Pfam" id="PF09721">
    <property type="entry name" value="Exosortase_EpsH"/>
    <property type="match status" value="1"/>
</dbReference>
<evidence type="ECO:0000256" key="7">
    <source>
        <dbReference type="ARBA" id="ARBA00023136"/>
    </source>
</evidence>
<feature type="transmembrane region" description="Helical" evidence="8">
    <location>
        <begin position="106"/>
        <end position="126"/>
    </location>
</feature>
<evidence type="ECO:0000256" key="6">
    <source>
        <dbReference type="ARBA" id="ARBA00022989"/>
    </source>
</evidence>
<feature type="transmembrane region" description="Helical" evidence="8">
    <location>
        <begin position="133"/>
        <end position="157"/>
    </location>
</feature>
<dbReference type="InterPro" id="IPR013426">
    <property type="entry name" value="EpsH-like"/>
</dbReference>
<keyword evidence="2" id="KW-1003">Cell membrane</keyword>
<dbReference type="NCBIfam" id="TIGR02602">
    <property type="entry name" value="8TM_EpsH"/>
    <property type="match status" value="1"/>
</dbReference>
<dbReference type="InterPro" id="IPR019127">
    <property type="entry name" value="Exosortase"/>
</dbReference>
<keyword evidence="3" id="KW-0645">Protease</keyword>
<dbReference type="GO" id="GO:0005886">
    <property type="term" value="C:plasma membrane"/>
    <property type="evidence" value="ECO:0007669"/>
    <property type="project" value="UniProtKB-SubCell"/>
</dbReference>
<feature type="transmembrane region" description="Helical" evidence="8">
    <location>
        <begin position="316"/>
        <end position="335"/>
    </location>
</feature>
<dbReference type="RefSeq" id="WP_165900295.1">
    <property type="nucleotide sequence ID" value="NZ_SMFU01000008.1"/>
</dbReference>
<protein>
    <submittedName>
        <fullName evidence="10">Exosortase D (VPLPA-CTERM-specific)</fullName>
    </submittedName>
</protein>
<organism evidence="10 11">
    <name type="scientific">Marinobacterium mangrovicola</name>
    <dbReference type="NCBI Taxonomy" id="1476959"/>
    <lineage>
        <taxon>Bacteria</taxon>
        <taxon>Pseudomonadati</taxon>
        <taxon>Pseudomonadota</taxon>
        <taxon>Gammaproteobacteria</taxon>
        <taxon>Oceanospirillales</taxon>
        <taxon>Oceanospirillaceae</taxon>
        <taxon>Marinobacterium</taxon>
    </lineage>
</organism>
<dbReference type="GO" id="GO:0008233">
    <property type="term" value="F:peptidase activity"/>
    <property type="evidence" value="ECO:0007669"/>
    <property type="project" value="UniProtKB-KW"/>
</dbReference>
<dbReference type="AlphaFoldDB" id="A0A4R1GKR4"/>
<reference evidence="10 11" key="1">
    <citation type="submission" date="2019-03" db="EMBL/GenBank/DDBJ databases">
        <title>Genomic Encyclopedia of Archaeal and Bacterial Type Strains, Phase II (KMG-II): from individual species to whole genera.</title>
        <authorList>
            <person name="Goeker M."/>
        </authorList>
    </citation>
    <scope>NUCLEOTIDE SEQUENCE [LARGE SCALE GENOMIC DNA]</scope>
    <source>
        <strain evidence="10 11">DSM 27697</strain>
    </source>
</reference>
<keyword evidence="7 8" id="KW-0472">Membrane</keyword>
<dbReference type="InterPro" id="IPR026392">
    <property type="entry name" value="Exo/Archaeosortase_dom"/>
</dbReference>
<feature type="transmembrane region" description="Helical" evidence="8">
    <location>
        <begin position="198"/>
        <end position="214"/>
    </location>
</feature>
<accession>A0A4R1GKR4</accession>
<evidence type="ECO:0000259" key="9">
    <source>
        <dbReference type="Pfam" id="PF11984"/>
    </source>
</evidence>
<comment type="caution">
    <text evidence="10">The sequence shown here is derived from an EMBL/GenBank/DDBJ whole genome shotgun (WGS) entry which is preliminary data.</text>
</comment>
<dbReference type="NCBIfam" id="TIGR04152">
    <property type="entry name" value="exosort_VPLPA"/>
    <property type="match status" value="1"/>
</dbReference>
<dbReference type="GO" id="GO:0006508">
    <property type="term" value="P:proteolysis"/>
    <property type="evidence" value="ECO:0007669"/>
    <property type="project" value="UniProtKB-KW"/>
</dbReference>
<evidence type="ECO:0000256" key="5">
    <source>
        <dbReference type="ARBA" id="ARBA00022801"/>
    </source>
</evidence>
<dbReference type="InterPro" id="IPR026491">
    <property type="entry name" value="ExosortD_VPLPA"/>
</dbReference>
<dbReference type="InterPro" id="IPR014263">
    <property type="entry name" value="Methanolan_biosynth_EpsI"/>
</dbReference>
<evidence type="ECO:0000256" key="2">
    <source>
        <dbReference type="ARBA" id="ARBA00022475"/>
    </source>
</evidence>
<evidence type="ECO:0000256" key="8">
    <source>
        <dbReference type="SAM" id="Phobius"/>
    </source>
</evidence>
<sequence length="524" mass="59349">MQINYSYKSARLDDESYFIKCASLLLLSVLLVYSEAIYGLIIQWWTSEEYGHGLFMPFVAAYIVWQKRDQISEQPLSSNLTGIPILAFSLFLLVGSTLADIASVKSYAFCIALIGVSLLLGGLRLLRFTILPIILLGLVVPLPYLLISSLTSGLQLISSELGTWFIRSFGIPVFLEGNIIDMGTYKLQVVEACSGLRYLYPLLSIALIVSYFMRTGLIFKVLLIASVVPVTIFMNSLRIAVTGVLVNAYGNEVADGFLHDFEGWVVFMAALALLLFEVYIYKVFFRRKERFAELFDLLSTSASTNKLTSNISSYRILVSESLILLTAVLLVYIYMADSQIPPERELFNQFPMRIDGKNVELTLLEPDVLDILRPDDYFLGTYGRSRADQVSLYMVYYSQQHDGSALHSPRVCIPGGGWIIEDEQIISFNLQKKFDYLEVNRAVIRRGELTQIVYYWIDQRGVQFTNEYLARASLLKSSVMEGRTDGALIRVNVLVENDDFNRADKELQDFVRDMSVFLPDYIPS</sequence>
<name>A0A4R1GKR4_9GAMM</name>
<feature type="transmembrane region" description="Helical" evidence="8">
    <location>
        <begin position="221"/>
        <end position="241"/>
    </location>
</feature>
<gene>
    <name evidence="10" type="ORF">CLV83_2416</name>
</gene>
<keyword evidence="4 8" id="KW-0812">Transmembrane</keyword>
<feature type="domain" description="Methanolan biosynthesis EpsI" evidence="9">
    <location>
        <begin position="323"/>
        <end position="520"/>
    </location>
</feature>
<evidence type="ECO:0000313" key="11">
    <source>
        <dbReference type="Proteomes" id="UP000294546"/>
    </source>
</evidence>
<feature type="transmembrane region" description="Helical" evidence="8">
    <location>
        <begin position="261"/>
        <end position="281"/>
    </location>
</feature>
<dbReference type="Pfam" id="PF11984">
    <property type="entry name" value="DUF3485"/>
    <property type="match status" value="1"/>
</dbReference>
<dbReference type="NCBIfam" id="TIGR02914">
    <property type="entry name" value="EpsI_fam"/>
    <property type="match status" value="1"/>
</dbReference>
<feature type="transmembrane region" description="Helical" evidence="8">
    <location>
        <begin position="21"/>
        <end position="44"/>
    </location>
</feature>
<keyword evidence="6 8" id="KW-1133">Transmembrane helix</keyword>
<evidence type="ECO:0000256" key="4">
    <source>
        <dbReference type="ARBA" id="ARBA00022692"/>
    </source>
</evidence>
<proteinExistence type="predicted"/>
<evidence type="ECO:0000256" key="1">
    <source>
        <dbReference type="ARBA" id="ARBA00004651"/>
    </source>
</evidence>
<keyword evidence="5" id="KW-0378">Hydrolase</keyword>
<keyword evidence="11" id="KW-1185">Reference proteome</keyword>
<feature type="transmembrane region" description="Helical" evidence="8">
    <location>
        <begin position="77"/>
        <end position="94"/>
    </location>
</feature>
<evidence type="ECO:0000313" key="10">
    <source>
        <dbReference type="EMBL" id="TCK07545.1"/>
    </source>
</evidence>
<evidence type="ECO:0000256" key="3">
    <source>
        <dbReference type="ARBA" id="ARBA00022670"/>
    </source>
</evidence>
<comment type="subcellular location">
    <subcellularLocation>
        <location evidence="1">Cell membrane</location>
        <topology evidence="1">Multi-pass membrane protein</topology>
    </subcellularLocation>
</comment>
<dbReference type="EMBL" id="SMFU01000008">
    <property type="protein sequence ID" value="TCK07545.1"/>
    <property type="molecule type" value="Genomic_DNA"/>
</dbReference>
<dbReference type="NCBIfam" id="TIGR04178">
    <property type="entry name" value="exo_archaeo"/>
    <property type="match status" value="1"/>
</dbReference>
<dbReference type="Proteomes" id="UP000294546">
    <property type="component" value="Unassembled WGS sequence"/>
</dbReference>